<gene>
    <name evidence="7" type="ORF">D559_1035</name>
</gene>
<evidence type="ECO:0000256" key="5">
    <source>
        <dbReference type="RuleBase" id="RU361157"/>
    </source>
</evidence>
<feature type="domain" description="ABC transmembrane type-2" evidence="6">
    <location>
        <begin position="1"/>
        <end position="76"/>
    </location>
</feature>
<evidence type="ECO:0000256" key="1">
    <source>
        <dbReference type="ARBA" id="ARBA00004141"/>
    </source>
</evidence>
<dbReference type="Pfam" id="PF01061">
    <property type="entry name" value="ABC2_membrane"/>
    <property type="match status" value="1"/>
</dbReference>
<feature type="transmembrane region" description="Helical" evidence="5">
    <location>
        <begin position="21"/>
        <end position="41"/>
    </location>
</feature>
<keyword evidence="5" id="KW-1003">Cell membrane</keyword>
<keyword evidence="8" id="KW-1185">Reference proteome</keyword>
<evidence type="ECO:0000313" key="7">
    <source>
        <dbReference type="EMBL" id="EXX93639.1"/>
    </source>
</evidence>
<evidence type="ECO:0000313" key="8">
    <source>
        <dbReference type="Proteomes" id="UP000023104"/>
    </source>
</evidence>
<dbReference type="PANTHER" id="PTHR43332:SF1">
    <property type="entry name" value="TRANSPORT PERMEASE PROTEIN"/>
    <property type="match status" value="1"/>
</dbReference>
<keyword evidence="5" id="KW-0813">Transport</keyword>
<comment type="caution">
    <text evidence="5">Lacks conserved residue(s) required for the propagation of feature annotation.</text>
</comment>
<dbReference type="Proteomes" id="UP000023104">
    <property type="component" value="Unassembled WGS sequence"/>
</dbReference>
<name>A0ABN0RWL2_9BORD</name>
<dbReference type="EMBL" id="JDTF01000004">
    <property type="protein sequence ID" value="EXX93639.1"/>
    <property type="molecule type" value="Genomic_DNA"/>
</dbReference>
<keyword evidence="4 5" id="KW-0472">Membrane</keyword>
<evidence type="ECO:0000259" key="6">
    <source>
        <dbReference type="PROSITE" id="PS51012"/>
    </source>
</evidence>
<dbReference type="PROSITE" id="PS51012">
    <property type="entry name" value="ABC_TM2"/>
    <property type="match status" value="1"/>
</dbReference>
<accession>A0ABN0RWL2</accession>
<keyword evidence="2 5" id="KW-0812">Transmembrane</keyword>
<comment type="subcellular location">
    <subcellularLocation>
        <location evidence="5">Cell inner membrane</location>
        <topology evidence="5">Multi-pass membrane protein</topology>
    </subcellularLocation>
    <subcellularLocation>
        <location evidence="1">Membrane</location>
        <topology evidence="1">Multi-pass membrane protein</topology>
    </subcellularLocation>
</comment>
<evidence type="ECO:0000256" key="3">
    <source>
        <dbReference type="ARBA" id="ARBA00022989"/>
    </source>
</evidence>
<dbReference type="PANTHER" id="PTHR43332">
    <property type="entry name" value="INNER MEMBRANE TRANSPORT PERMEASE YADH-RELATED"/>
    <property type="match status" value="1"/>
</dbReference>
<organism evidence="7 8">
    <name type="scientific">Bordetella holmesii 1058</name>
    <dbReference type="NCBI Taxonomy" id="1247648"/>
    <lineage>
        <taxon>Bacteria</taxon>
        <taxon>Pseudomonadati</taxon>
        <taxon>Pseudomonadota</taxon>
        <taxon>Betaproteobacteria</taxon>
        <taxon>Burkholderiales</taxon>
        <taxon>Alcaligenaceae</taxon>
        <taxon>Bordetella</taxon>
    </lineage>
</organism>
<proteinExistence type="inferred from homology"/>
<sequence length="81" mass="9249">MIITPLTFLGGTFYSIKMLPPFWQTVTLFNPVVYLVSGFRWSFFGSADVSLELSIGMTLLFLAVCVLTVRWIFKTGYRLKT</sequence>
<comment type="similarity">
    <text evidence="5">Belongs to the ABC-2 integral membrane protein family.</text>
</comment>
<comment type="caution">
    <text evidence="7">The sequence shown here is derived from an EMBL/GenBank/DDBJ whole genome shotgun (WGS) entry which is preliminary data.</text>
</comment>
<feature type="transmembrane region" description="Helical" evidence="5">
    <location>
        <begin position="53"/>
        <end position="73"/>
    </location>
</feature>
<dbReference type="InterPro" id="IPR052522">
    <property type="entry name" value="ABC-2_transport_permease"/>
</dbReference>
<evidence type="ECO:0000256" key="2">
    <source>
        <dbReference type="ARBA" id="ARBA00022692"/>
    </source>
</evidence>
<dbReference type="InterPro" id="IPR047817">
    <property type="entry name" value="ABC2_TM_bact-type"/>
</dbReference>
<dbReference type="InterPro" id="IPR013525">
    <property type="entry name" value="ABC2_TM"/>
</dbReference>
<reference evidence="7 8" key="1">
    <citation type="submission" date="2014-02" db="EMBL/GenBank/DDBJ databases">
        <title>Whole Genome Sequencing Of Bordetella Holmesii, An Emerging Opportunistic Infection Of Humans.</title>
        <authorList>
            <person name="Tettelin H."/>
            <person name="Hooven T.A."/>
            <person name="Hine E."/>
            <person name="Su Q."/>
            <person name="Huard R.C."/>
            <person name="Della-Latta P."/>
            <person name="Daugherty S.C."/>
            <person name="Agrawal S."/>
            <person name="Sengamalay N."/>
            <person name="Tallon L.J."/>
            <person name="Sadzewicz L."/>
            <person name="Whittier S."/>
            <person name="Fraser C.M."/>
            <person name="Ratner A.J."/>
        </authorList>
    </citation>
    <scope>NUCLEOTIDE SEQUENCE [LARGE SCALE GENOMIC DNA]</scope>
    <source>
        <strain evidence="7 8">1058</strain>
    </source>
</reference>
<evidence type="ECO:0000256" key="4">
    <source>
        <dbReference type="ARBA" id="ARBA00023136"/>
    </source>
</evidence>
<keyword evidence="3 5" id="KW-1133">Transmembrane helix</keyword>
<protein>
    <recommendedName>
        <fullName evidence="5">Transport permease protein</fullName>
    </recommendedName>
</protein>